<feature type="compositionally biased region" description="Basic and acidic residues" evidence="2">
    <location>
        <begin position="15"/>
        <end position="29"/>
    </location>
</feature>
<dbReference type="SUPFAM" id="SSF52266">
    <property type="entry name" value="SGNH hydrolase"/>
    <property type="match status" value="1"/>
</dbReference>
<comment type="caution">
    <text evidence="3">The sequence shown here is derived from an EMBL/GenBank/DDBJ whole genome shotgun (WGS) entry which is preliminary data.</text>
</comment>
<reference evidence="3" key="1">
    <citation type="submission" date="2020-04" db="EMBL/GenBank/DDBJ databases">
        <authorList>
            <person name="Alioto T."/>
            <person name="Alioto T."/>
            <person name="Gomez Garrido J."/>
        </authorList>
    </citation>
    <scope>NUCLEOTIDE SEQUENCE</scope>
    <source>
        <strain evidence="3">A484AB</strain>
    </source>
</reference>
<dbReference type="InterPro" id="IPR036514">
    <property type="entry name" value="SGNH_hydro_sf"/>
</dbReference>
<feature type="region of interest" description="Disordered" evidence="2">
    <location>
        <begin position="322"/>
        <end position="381"/>
    </location>
</feature>
<feature type="coiled-coil region" evidence="1">
    <location>
        <begin position="216"/>
        <end position="271"/>
    </location>
</feature>
<evidence type="ECO:0000256" key="2">
    <source>
        <dbReference type="SAM" id="MobiDB-lite"/>
    </source>
</evidence>
<dbReference type="Proteomes" id="UP001152795">
    <property type="component" value="Unassembled WGS sequence"/>
</dbReference>
<feature type="compositionally biased region" description="Polar residues" evidence="2">
    <location>
        <begin position="30"/>
        <end position="39"/>
    </location>
</feature>
<gene>
    <name evidence="3" type="ORF">PACLA_8A004032</name>
</gene>
<keyword evidence="3" id="KW-0675">Receptor</keyword>
<evidence type="ECO:0000313" key="3">
    <source>
        <dbReference type="EMBL" id="CAB4010087.1"/>
    </source>
</evidence>
<evidence type="ECO:0000313" key="4">
    <source>
        <dbReference type="Proteomes" id="UP001152795"/>
    </source>
</evidence>
<dbReference type="EMBL" id="CACRXK020006671">
    <property type="protein sequence ID" value="CAB4010087.1"/>
    <property type="molecule type" value="Genomic_DNA"/>
</dbReference>
<feature type="region of interest" description="Disordered" evidence="2">
    <location>
        <begin position="1"/>
        <end position="39"/>
    </location>
</feature>
<protein>
    <submittedName>
        <fullName evidence="3">Scavenger receptor cysteine-rich type 1 M130</fullName>
    </submittedName>
</protein>
<dbReference type="OrthoDB" id="10072345at2759"/>
<keyword evidence="4" id="KW-1185">Reference proteome</keyword>
<name>A0A7D9ING7_PARCT</name>
<keyword evidence="1" id="KW-0175">Coiled coil</keyword>
<evidence type="ECO:0000256" key="1">
    <source>
        <dbReference type="SAM" id="Coils"/>
    </source>
</evidence>
<feature type="compositionally biased region" description="Basic and acidic residues" evidence="2">
    <location>
        <begin position="363"/>
        <end position="372"/>
    </location>
</feature>
<dbReference type="AlphaFoldDB" id="A0A7D9ING7"/>
<dbReference type="Gene3D" id="3.40.50.1110">
    <property type="entry name" value="SGNH hydrolase"/>
    <property type="match status" value="1"/>
</dbReference>
<organism evidence="3 4">
    <name type="scientific">Paramuricea clavata</name>
    <name type="common">Red gorgonian</name>
    <name type="synonym">Violescent sea-whip</name>
    <dbReference type="NCBI Taxonomy" id="317549"/>
    <lineage>
        <taxon>Eukaryota</taxon>
        <taxon>Metazoa</taxon>
        <taxon>Cnidaria</taxon>
        <taxon>Anthozoa</taxon>
        <taxon>Octocorallia</taxon>
        <taxon>Malacalcyonacea</taxon>
        <taxon>Plexauridae</taxon>
        <taxon>Paramuricea</taxon>
    </lineage>
</organism>
<sequence>MADRRVLNSSTLEQNLHENTTDNDNDNHTSEVNSQANNLTVNEKGKFKWHGSFESLKTLMNEITEKETKWSSSGYCKMLDLDEVVVRWYSNNNSLTINGNMSEDMKSQLRILATLTKADSQTTNNIDTDTNENGQDDSVVCITNCDESLTNTNGNDKFEVLLDTVQKLEKRLGQKINNLESEIHETKIELYNEKMIRGENEAMNKSSVNDQSSAVNKLLTKDNARLKKENDSLKEQINSYKCVMSDLNLKVKDLENEKNSLVTVIKIIQNDQEQQQASWNVVNNRKKTTEGRNTSAHNPVGTKYVKAKESVQQKNQYTALSILDVDDSESDSNNVSDNRSDDITATQVPKQDQRHERNRHSKKDSQKVKEANIPKNTKHNRPTVAILGDSMLKHLNPRKIQHGLDHKVTIKTFPGAGVDEMIHYVRPTLQKKPNHVVLHVGTNDLQTKSPVTLITAISRLGETITQEGNGTELTLSEVITRNDNANLADKVNVFNKKLDELCTEHNWGHIKHDNITKIHLNYYGLHLNQRGTSTLAGNVKQFLKNQVFD</sequence>
<feature type="coiled-coil region" evidence="1">
    <location>
        <begin position="162"/>
        <end position="189"/>
    </location>
</feature>
<proteinExistence type="predicted"/>
<accession>A0A7D9ING7</accession>